<dbReference type="InterPro" id="IPR027794">
    <property type="entry name" value="tRNase_Z_dom"/>
</dbReference>
<comment type="cofactor">
    <cofactor evidence="2">
        <name>Zn(2+)</name>
        <dbReference type="ChEBI" id="CHEBI:29105"/>
    </cofactor>
</comment>
<evidence type="ECO:0000259" key="24">
    <source>
        <dbReference type="Pfam" id="PF13691"/>
    </source>
</evidence>
<evidence type="ECO:0000256" key="14">
    <source>
        <dbReference type="ARBA" id="ARBA00022833"/>
    </source>
</evidence>
<comment type="catalytic activity">
    <reaction evidence="1">
        <text>Endonucleolytic cleavage of RNA, removing extra 3' nucleotides from tRNA precursor, generating 3' termini of tRNAs. A 3'-hydroxy group is left at the tRNA terminus and a 5'-phosphoryl group is left at the trailer molecule.</text>
        <dbReference type="EC" id="3.1.26.11"/>
    </reaction>
</comment>
<evidence type="ECO:0000256" key="9">
    <source>
        <dbReference type="ARBA" id="ARBA00022694"/>
    </source>
</evidence>
<dbReference type="STRING" id="121224.E0VC90"/>
<keyword evidence="13 25" id="KW-0378">Hydrolase</keyword>
<dbReference type="InParanoid" id="E0VC90"/>
<keyword evidence="16" id="KW-0496">Mitochondrion</keyword>
<dbReference type="GO" id="GO:0042645">
    <property type="term" value="C:mitochondrial nucleoid"/>
    <property type="evidence" value="ECO:0007669"/>
    <property type="project" value="UniProtKB-ARBA"/>
</dbReference>
<keyword evidence="27" id="KW-1185">Reference proteome</keyword>
<dbReference type="Gene3D" id="3.60.15.10">
    <property type="entry name" value="Ribonuclease Z/Hydroxyacylglutathione hydrolase-like"/>
    <property type="match status" value="2"/>
</dbReference>
<evidence type="ECO:0000256" key="13">
    <source>
        <dbReference type="ARBA" id="ARBA00022801"/>
    </source>
</evidence>
<name>E0VC90_PEDHC</name>
<evidence type="ECO:0000313" key="27">
    <source>
        <dbReference type="Proteomes" id="UP000009046"/>
    </source>
</evidence>
<comment type="similarity">
    <text evidence="5">Belongs to the RNase Z family.</text>
</comment>
<evidence type="ECO:0000256" key="23">
    <source>
        <dbReference type="ARBA" id="ARBA00047136"/>
    </source>
</evidence>
<dbReference type="GO" id="GO:0042781">
    <property type="term" value="F:3'-tRNA processing endoribonuclease activity"/>
    <property type="evidence" value="ECO:0007669"/>
    <property type="project" value="UniProtKB-EC"/>
</dbReference>
<evidence type="ECO:0000256" key="6">
    <source>
        <dbReference type="ARBA" id="ARBA00012477"/>
    </source>
</evidence>
<dbReference type="InterPro" id="IPR036866">
    <property type="entry name" value="RibonucZ/Hydroxyglut_hydro"/>
</dbReference>
<reference evidence="26" key="3">
    <citation type="submission" date="2021-02" db="UniProtKB">
        <authorList>
            <consortium name="EnsemblMetazoa"/>
        </authorList>
    </citation>
    <scope>IDENTIFICATION</scope>
    <source>
        <strain evidence="26">USDA</strain>
    </source>
</reference>
<evidence type="ECO:0000256" key="17">
    <source>
        <dbReference type="ARBA" id="ARBA00023242"/>
    </source>
</evidence>
<keyword evidence="10" id="KW-0540">Nuclease</keyword>
<evidence type="ECO:0000256" key="7">
    <source>
        <dbReference type="ARBA" id="ARBA00013357"/>
    </source>
</evidence>
<dbReference type="eggNOG" id="KOG2121">
    <property type="taxonomic scope" value="Eukaryota"/>
</dbReference>
<dbReference type="EMBL" id="DS235051">
    <property type="protein sequence ID" value="EEB11012.1"/>
    <property type="molecule type" value="Genomic_DNA"/>
</dbReference>
<protein>
    <recommendedName>
        <fullName evidence="7">Zinc phosphodiesterase ELAC protein 2</fullName>
        <ecNumber evidence="6">3.1.26.11</ecNumber>
    </recommendedName>
    <alternativeName>
        <fullName evidence="21">ElaC homolog protein 2</fullName>
    </alternativeName>
    <alternativeName>
        <fullName evidence="19">Ribonuclease Z 2</fullName>
    </alternativeName>
    <alternativeName>
        <fullName evidence="20">tRNA 3 endonuclease 2</fullName>
    </alternativeName>
    <alternativeName>
        <fullName evidence="18">tRNase Z 2</fullName>
    </alternativeName>
</protein>
<keyword evidence="15" id="KW-0809">Transit peptide</keyword>
<dbReference type="PANTHER" id="PTHR12553:SF49">
    <property type="entry name" value="ZINC PHOSPHODIESTERASE ELAC PROTEIN 2"/>
    <property type="match status" value="1"/>
</dbReference>
<dbReference type="SUPFAM" id="SSF56281">
    <property type="entry name" value="Metallo-hydrolase/oxidoreductase"/>
    <property type="match status" value="2"/>
</dbReference>
<evidence type="ECO:0000256" key="19">
    <source>
        <dbReference type="ARBA" id="ARBA00030729"/>
    </source>
</evidence>
<dbReference type="EC" id="3.1.26.11" evidence="6"/>
<dbReference type="CTD" id="8231496"/>
<dbReference type="PANTHER" id="PTHR12553">
    <property type="entry name" value="ZINC PHOSPHODIESTERASE ELAC PROTEIN 2"/>
    <property type="match status" value="1"/>
</dbReference>
<dbReference type="GeneID" id="8231496"/>
<keyword evidence="12" id="KW-0255">Endonuclease</keyword>
<comment type="subcellular location">
    <subcellularLocation>
        <location evidence="4">Mitochondrion matrix</location>
    </subcellularLocation>
    <subcellularLocation>
        <location evidence="3">Nucleus</location>
    </subcellularLocation>
</comment>
<dbReference type="Proteomes" id="UP000009046">
    <property type="component" value="Unassembled WGS sequence"/>
</dbReference>
<reference evidence="25" key="1">
    <citation type="submission" date="2007-04" db="EMBL/GenBank/DDBJ databases">
        <title>Annotation of Pediculus humanus corporis strain USDA.</title>
        <authorList>
            <person name="Kirkness E."/>
            <person name="Hannick L."/>
            <person name="Hass B."/>
            <person name="Bruggner R."/>
            <person name="Lawson D."/>
            <person name="Bidwell S."/>
            <person name="Joardar V."/>
            <person name="Caler E."/>
            <person name="Walenz B."/>
            <person name="Inman J."/>
            <person name="Schobel S."/>
            <person name="Galinsky K."/>
            <person name="Amedeo P."/>
            <person name="Strausberg R."/>
        </authorList>
    </citation>
    <scope>NUCLEOTIDE SEQUENCE</scope>
    <source>
        <strain evidence="25">USDA</strain>
    </source>
</reference>
<dbReference type="FunFam" id="3.60.15.10:FF:000014">
    <property type="entry name" value="Zinc phosphodiesterase ELAC protein 2"/>
    <property type="match status" value="1"/>
</dbReference>
<accession>E0VC90</accession>
<evidence type="ECO:0000256" key="4">
    <source>
        <dbReference type="ARBA" id="ARBA00004305"/>
    </source>
</evidence>
<evidence type="ECO:0000256" key="1">
    <source>
        <dbReference type="ARBA" id="ARBA00000402"/>
    </source>
</evidence>
<dbReference type="OrthoDB" id="527344at2759"/>
<dbReference type="KEGG" id="phu:Phum_PHUM083350"/>
<sequence length="848" mass="97270">MLRVINLFTRKKSLVIYRDKSSNVSYQSHLENLLENMPFNVKTQKQARRAYEARKDKFPKLARNNKNVYLEVLGNGAYGSTRCVFIVSDTSRYVFNFGEGGQRLANEHKIKLIKSPHVFITYPSWENIAGLLGKALTLQSIGIPEIFIHGPKVVENVFSATNKFIYLRSINFYMMESKPFSEFNDGFLNVKYVPLYPSSESNLKSSDIDDVSDYYEHLITGKRHKLKSFDSNKNKRSKSEVKSHKTSGITPFSMSYICRTPETLGHLLFDKCVDLQIPPGPLLGKLKNGEDIVLEDGRTIKSSDVTSPNNPGAVIIVIECPTEDYLDSILSETAFYKHQNGDSDDLADVVVHFTEASIINNPKYQEWINRFPTQTKHVFINKENKSLGSVGVKRLQYKLNMLHSDIFPLLSDFGIPYHPRTRDDVPSEHTVVPISENVQKIVKPSFFQEDSQILSKDPIFYKCNENPFIKGETLCKVYIRPKKEFDYSYNLVLKEDKFLKEVLSIEGFQEELEKFKFEVKNFPVKKKYPKVLFLGTGSSQPNKVRNTSGILVFFDTDDFVLLDCGEGTFGQLVRFYGLQKAKEILRKLKVIYISHLHADHHMGLITILKERKLAFDEKVESSDSSANLENEEFQPVYLLAPIQINRWLTLFDENFEKISGLYQLIPNKYMMNDKLNNTFYKNCIKSINLNNIRTTFVDHCPNAFGVAFVHNNGYKITYSGDTRPCEALVTLGMDSDILIHEATMDDSLNKLALKKLHSTASEAIEIGKAMKAKYILLTHFSQRYAYVPLFSHLFTDNVGVAFDNMMVSIDQMPLLSKLKSLLILLFKKSYDLMESKKEVQEIKEKRQV</sequence>
<evidence type="ECO:0000256" key="18">
    <source>
        <dbReference type="ARBA" id="ARBA00030689"/>
    </source>
</evidence>
<dbReference type="CDD" id="cd07718">
    <property type="entry name" value="RNaseZ_ELAC1_ELAC2-C-term-like_MBL-fold"/>
    <property type="match status" value="1"/>
</dbReference>
<keyword evidence="14" id="KW-0862">Zinc</keyword>
<keyword evidence="8" id="KW-0597">Phosphoprotein</keyword>
<evidence type="ECO:0000256" key="16">
    <source>
        <dbReference type="ARBA" id="ARBA00023128"/>
    </source>
</evidence>
<dbReference type="EMBL" id="AAZO01000994">
    <property type="status" value="NOT_ANNOTATED_CDS"/>
    <property type="molecule type" value="Genomic_DNA"/>
</dbReference>
<dbReference type="VEuPathDB" id="VectorBase:PHUM083350"/>
<evidence type="ECO:0000256" key="20">
    <source>
        <dbReference type="ARBA" id="ARBA00032104"/>
    </source>
</evidence>
<dbReference type="InterPro" id="IPR047151">
    <property type="entry name" value="RNZ2-like"/>
</dbReference>
<dbReference type="AlphaFoldDB" id="E0VC90"/>
<evidence type="ECO:0000256" key="2">
    <source>
        <dbReference type="ARBA" id="ARBA00001947"/>
    </source>
</evidence>
<keyword evidence="11" id="KW-0479">Metal-binding</keyword>
<dbReference type="GO" id="GO:0046872">
    <property type="term" value="F:metal ion binding"/>
    <property type="evidence" value="ECO:0007669"/>
    <property type="project" value="UniProtKB-KW"/>
</dbReference>
<dbReference type="EnsemblMetazoa" id="PHUM083350-RA">
    <property type="protein sequence ID" value="PHUM083350-PA"/>
    <property type="gene ID" value="PHUM083350"/>
</dbReference>
<dbReference type="Pfam" id="PF23023">
    <property type="entry name" value="Anti-Pycsar_Apyc1"/>
    <property type="match status" value="1"/>
</dbReference>
<proteinExistence type="inferred from homology"/>
<evidence type="ECO:0000313" key="25">
    <source>
        <dbReference type="EMBL" id="EEB11012.1"/>
    </source>
</evidence>
<reference evidence="25" key="2">
    <citation type="submission" date="2007-04" db="EMBL/GenBank/DDBJ databases">
        <title>The genome of the human body louse.</title>
        <authorList>
            <consortium name="The Human Body Louse Genome Consortium"/>
            <person name="Kirkness E."/>
            <person name="Walenz B."/>
            <person name="Hass B."/>
            <person name="Bruggner R."/>
            <person name="Strausberg R."/>
        </authorList>
    </citation>
    <scope>NUCLEOTIDE SEQUENCE</scope>
    <source>
        <strain evidence="25">USDA</strain>
    </source>
</reference>
<feature type="domain" description="tRNase Z endonuclease" evidence="24">
    <location>
        <begin position="83"/>
        <end position="130"/>
    </location>
</feature>
<dbReference type="HOGENOM" id="CLU_006220_2_0_1"/>
<evidence type="ECO:0000256" key="21">
    <source>
        <dbReference type="ARBA" id="ARBA00032616"/>
    </source>
</evidence>
<evidence type="ECO:0000256" key="22">
    <source>
        <dbReference type="ARBA" id="ARBA00046098"/>
    </source>
</evidence>
<keyword evidence="9" id="KW-0819">tRNA processing</keyword>
<evidence type="ECO:0000256" key="15">
    <source>
        <dbReference type="ARBA" id="ARBA00022946"/>
    </source>
</evidence>
<evidence type="ECO:0000256" key="8">
    <source>
        <dbReference type="ARBA" id="ARBA00022553"/>
    </source>
</evidence>
<keyword evidence="17" id="KW-0539">Nucleus</keyword>
<dbReference type="GO" id="GO:0005634">
    <property type="term" value="C:nucleus"/>
    <property type="evidence" value="ECO:0007669"/>
    <property type="project" value="UniProtKB-SubCell"/>
</dbReference>
<gene>
    <name evidence="26" type="primary">8231496</name>
    <name evidence="25" type="ORF">Phum_PHUM083350</name>
</gene>
<comment type="subunit">
    <text evidence="23">Homodimer. Interacts with PTCD1.</text>
</comment>
<dbReference type="GO" id="GO:1990180">
    <property type="term" value="P:mitochondrial tRNA 3'-end processing"/>
    <property type="evidence" value="ECO:0007669"/>
    <property type="project" value="TreeGrafter"/>
</dbReference>
<organism>
    <name type="scientific">Pediculus humanus subsp. corporis</name>
    <name type="common">Body louse</name>
    <dbReference type="NCBI Taxonomy" id="121224"/>
    <lineage>
        <taxon>Eukaryota</taxon>
        <taxon>Metazoa</taxon>
        <taxon>Ecdysozoa</taxon>
        <taxon>Arthropoda</taxon>
        <taxon>Hexapoda</taxon>
        <taxon>Insecta</taxon>
        <taxon>Pterygota</taxon>
        <taxon>Neoptera</taxon>
        <taxon>Paraneoptera</taxon>
        <taxon>Psocodea</taxon>
        <taxon>Troctomorpha</taxon>
        <taxon>Phthiraptera</taxon>
        <taxon>Anoplura</taxon>
        <taxon>Pediculidae</taxon>
        <taxon>Pediculus</taxon>
    </lineage>
</organism>
<dbReference type="FunCoup" id="E0VC90">
    <property type="interactions" value="1803"/>
</dbReference>
<dbReference type="OMA" id="INYICQL"/>
<comment type="function">
    <text evidence="22">Zinc phosphodiesterase, which displays mitochondrial tRNA 3'-processing endonuclease activity. Involved in tRNA maturation, by removing a 3'-trailer from precursor tRNA. Associates with mitochondrial DNA complexes at the nucleoids to initiate RNA processing and ribosome assembly.</text>
</comment>
<evidence type="ECO:0000313" key="26">
    <source>
        <dbReference type="EnsemblMetazoa" id="PHUM083350-PA"/>
    </source>
</evidence>
<evidence type="ECO:0000256" key="3">
    <source>
        <dbReference type="ARBA" id="ARBA00004123"/>
    </source>
</evidence>
<dbReference type="RefSeq" id="XP_002423750.1">
    <property type="nucleotide sequence ID" value="XM_002423705.1"/>
</dbReference>
<evidence type="ECO:0000256" key="11">
    <source>
        <dbReference type="ARBA" id="ARBA00022723"/>
    </source>
</evidence>
<evidence type="ECO:0000256" key="5">
    <source>
        <dbReference type="ARBA" id="ARBA00007823"/>
    </source>
</evidence>
<dbReference type="Pfam" id="PF13691">
    <property type="entry name" value="Lactamase_B_4"/>
    <property type="match status" value="1"/>
</dbReference>
<evidence type="ECO:0000256" key="10">
    <source>
        <dbReference type="ARBA" id="ARBA00022722"/>
    </source>
</evidence>
<evidence type="ECO:0000256" key="12">
    <source>
        <dbReference type="ARBA" id="ARBA00022759"/>
    </source>
</evidence>